<feature type="domain" description="T-box" evidence="7">
    <location>
        <begin position="271"/>
        <end position="472"/>
    </location>
</feature>
<feature type="region of interest" description="Disordered" evidence="6">
    <location>
        <begin position="1"/>
        <end position="20"/>
    </location>
</feature>
<dbReference type="GO" id="GO:0005634">
    <property type="term" value="C:nucleus"/>
    <property type="evidence" value="ECO:0007669"/>
    <property type="project" value="UniProtKB-SubCell"/>
</dbReference>
<comment type="subcellular location">
    <subcellularLocation>
        <location evidence="5">Nucleus</location>
    </subcellularLocation>
</comment>
<dbReference type="STRING" id="135651.G0NNR6"/>
<dbReference type="InterPro" id="IPR046360">
    <property type="entry name" value="T-box_DNA-bd"/>
</dbReference>
<dbReference type="GO" id="GO:0001708">
    <property type="term" value="P:cell fate specification"/>
    <property type="evidence" value="ECO:0007669"/>
    <property type="project" value="TreeGrafter"/>
</dbReference>
<keyword evidence="4 5" id="KW-0539">Nucleus</keyword>
<comment type="caution">
    <text evidence="5">Lacks conserved residue(s) required for the propagation of feature annotation.</text>
</comment>
<feature type="compositionally biased region" description="Polar residues" evidence="6">
    <location>
        <begin position="513"/>
        <end position="523"/>
    </location>
</feature>
<dbReference type="Gene3D" id="2.60.40.820">
    <property type="entry name" value="Transcription factor, T-box"/>
    <property type="match status" value="1"/>
</dbReference>
<organism evidence="9">
    <name type="scientific">Caenorhabditis brenneri</name>
    <name type="common">Nematode worm</name>
    <dbReference type="NCBI Taxonomy" id="135651"/>
    <lineage>
        <taxon>Eukaryota</taxon>
        <taxon>Metazoa</taxon>
        <taxon>Ecdysozoa</taxon>
        <taxon>Nematoda</taxon>
        <taxon>Chromadorea</taxon>
        <taxon>Rhabditida</taxon>
        <taxon>Rhabditina</taxon>
        <taxon>Rhabditomorpha</taxon>
        <taxon>Rhabditoidea</taxon>
        <taxon>Rhabditidae</taxon>
        <taxon>Peloderinae</taxon>
        <taxon>Caenorhabditis</taxon>
    </lineage>
</organism>
<reference evidence="9" key="1">
    <citation type="submission" date="2011-07" db="EMBL/GenBank/DDBJ databases">
        <authorList>
            <consortium name="Caenorhabditis brenneri Sequencing and Analysis Consortium"/>
            <person name="Wilson R.K."/>
        </authorList>
    </citation>
    <scope>NUCLEOTIDE SEQUENCE [LARGE SCALE GENOMIC DNA]</scope>
    <source>
        <strain evidence="9">PB2801</strain>
    </source>
</reference>
<dbReference type="GO" id="GO:0000978">
    <property type="term" value="F:RNA polymerase II cis-regulatory region sequence-specific DNA binding"/>
    <property type="evidence" value="ECO:0007669"/>
    <property type="project" value="InterPro"/>
</dbReference>
<protein>
    <recommendedName>
        <fullName evidence="7">T-box domain-containing protein</fullName>
    </recommendedName>
</protein>
<dbReference type="AlphaFoldDB" id="G0NNR6"/>
<evidence type="ECO:0000256" key="4">
    <source>
        <dbReference type="ARBA" id="ARBA00023242"/>
    </source>
</evidence>
<gene>
    <name evidence="8" type="ORF">CAEBREN_06205</name>
</gene>
<dbReference type="GO" id="GO:0000981">
    <property type="term" value="F:DNA-binding transcription factor activity, RNA polymerase II-specific"/>
    <property type="evidence" value="ECO:0007669"/>
    <property type="project" value="TreeGrafter"/>
</dbReference>
<dbReference type="GO" id="GO:0045893">
    <property type="term" value="P:positive regulation of DNA-templated transcription"/>
    <property type="evidence" value="ECO:0007669"/>
    <property type="project" value="InterPro"/>
</dbReference>
<accession>G0NNR6</accession>
<evidence type="ECO:0000256" key="5">
    <source>
        <dbReference type="PROSITE-ProRule" id="PRU00201"/>
    </source>
</evidence>
<evidence type="ECO:0000256" key="6">
    <source>
        <dbReference type="SAM" id="MobiDB-lite"/>
    </source>
</evidence>
<name>G0NNR6_CAEBE</name>
<keyword evidence="3" id="KW-0804">Transcription</keyword>
<evidence type="ECO:0000256" key="2">
    <source>
        <dbReference type="ARBA" id="ARBA00023125"/>
    </source>
</evidence>
<keyword evidence="2 5" id="KW-0238">DNA-binding</keyword>
<dbReference type="eggNOG" id="KOG3585">
    <property type="taxonomic scope" value="Eukaryota"/>
</dbReference>
<evidence type="ECO:0000259" key="7">
    <source>
        <dbReference type="PROSITE" id="PS50252"/>
    </source>
</evidence>
<dbReference type="PANTHER" id="PTHR11267">
    <property type="entry name" value="T-BOX PROTEIN-RELATED"/>
    <property type="match status" value="1"/>
</dbReference>
<dbReference type="OrthoDB" id="5869419at2759"/>
<evidence type="ECO:0000313" key="9">
    <source>
        <dbReference type="Proteomes" id="UP000008068"/>
    </source>
</evidence>
<dbReference type="EMBL" id="GL379916">
    <property type="protein sequence ID" value="EGT34913.1"/>
    <property type="molecule type" value="Genomic_DNA"/>
</dbReference>
<dbReference type="CDD" id="cd00182">
    <property type="entry name" value="T-box"/>
    <property type="match status" value="1"/>
</dbReference>
<dbReference type="PROSITE" id="PS50252">
    <property type="entry name" value="TBOX_3"/>
    <property type="match status" value="1"/>
</dbReference>
<sequence>MYQPPSQEIKQPLDSLTQSPSKTSTELLENFDESGWSRACDKFMLASIDITHLDGTFPASPDENSTGPLTVEFYNRAQSPTHQAEFQQQVPHPQPQQTHHAALPVVMPAPQAPLLQRPQKLVLQSHQMPLPVCQLAPQAIVSAPSTPNVPIAPVFNPVLSPFNLSTMASHTRINGELLSKDLWKQQPQLQQIHQAVLPFAMPAPLVPLQQQPQKLVFQGHQSPLPVIQTAPQATVSAPSTPNVPIAPVFNPVLSPFNPFTMASHTQIYVELFNKDLWKLFHGLLNEMCVTNLGKELFPQLQYKVSGLNKGQQYKFVLWLERTDSYVFDWNHQFKQFERSNKLDVGNAITNPVFINKKTTGQEWEDSLVNFADVNLYNVGNPSRSVFKKNDTESKRKWEQKKTSKLNKPRICVSLNCKYNPVLAVYELANGALIHRGKFQFEETSFIAVSMYRNPVLIAHKTALNKTVSKKKRAGAERMLKEYNEEHSRADSGFPTSSDATPSQPVASQCFGANGSSLSTSSGY</sequence>
<dbReference type="GO" id="GO:0000785">
    <property type="term" value="C:chromatin"/>
    <property type="evidence" value="ECO:0007669"/>
    <property type="project" value="TreeGrafter"/>
</dbReference>
<evidence type="ECO:0000256" key="3">
    <source>
        <dbReference type="ARBA" id="ARBA00023163"/>
    </source>
</evidence>
<keyword evidence="1" id="KW-0805">Transcription regulation</keyword>
<dbReference type="SUPFAM" id="SSF49417">
    <property type="entry name" value="p53-like transcription factors"/>
    <property type="match status" value="1"/>
</dbReference>
<dbReference type="InterPro" id="IPR001699">
    <property type="entry name" value="TF_T-box"/>
</dbReference>
<proteinExistence type="predicted"/>
<dbReference type="SMART" id="SM00425">
    <property type="entry name" value="TBOX"/>
    <property type="match status" value="1"/>
</dbReference>
<feature type="compositionally biased region" description="Basic and acidic residues" evidence="6">
    <location>
        <begin position="479"/>
        <end position="489"/>
    </location>
</feature>
<feature type="region of interest" description="Disordered" evidence="6">
    <location>
        <begin position="479"/>
        <end position="523"/>
    </location>
</feature>
<keyword evidence="9" id="KW-1185">Reference proteome</keyword>
<feature type="compositionally biased region" description="Polar residues" evidence="6">
    <location>
        <begin position="493"/>
        <end position="506"/>
    </location>
</feature>
<evidence type="ECO:0000256" key="1">
    <source>
        <dbReference type="ARBA" id="ARBA00023015"/>
    </source>
</evidence>
<dbReference type="InParanoid" id="G0NNR6"/>
<evidence type="ECO:0000313" key="8">
    <source>
        <dbReference type="EMBL" id="EGT34913.1"/>
    </source>
</evidence>
<dbReference type="PANTHER" id="PTHR11267:SF181">
    <property type="entry name" value="OPTOMOTOR-BLIND PROTEIN"/>
    <property type="match status" value="1"/>
</dbReference>
<dbReference type="Pfam" id="PF00907">
    <property type="entry name" value="T-box"/>
    <property type="match status" value="1"/>
</dbReference>
<dbReference type="HOGENOM" id="CLU_520960_0_0_1"/>
<dbReference type="InterPro" id="IPR036960">
    <property type="entry name" value="T-box_sf"/>
</dbReference>
<dbReference type="PRINTS" id="PR00937">
    <property type="entry name" value="TBOX"/>
</dbReference>
<dbReference type="Proteomes" id="UP000008068">
    <property type="component" value="Unassembled WGS sequence"/>
</dbReference>
<dbReference type="InterPro" id="IPR008967">
    <property type="entry name" value="p53-like_TF_DNA-bd_sf"/>
</dbReference>